<protein>
    <submittedName>
        <fullName evidence="2">Uncharacterized protein</fullName>
    </submittedName>
</protein>
<dbReference type="EMBL" id="BAABJQ010000002">
    <property type="protein sequence ID" value="GAA5179485.1"/>
    <property type="molecule type" value="Genomic_DNA"/>
</dbReference>
<reference evidence="3" key="1">
    <citation type="journal article" date="2019" name="Int. J. Syst. Evol. Microbiol.">
        <title>The Global Catalogue of Microorganisms (GCM) 10K type strain sequencing project: providing services to taxonomists for standard genome sequencing and annotation.</title>
        <authorList>
            <consortium name="The Broad Institute Genomics Platform"/>
            <consortium name="The Broad Institute Genome Sequencing Center for Infectious Disease"/>
            <person name="Wu L."/>
            <person name="Ma J."/>
        </authorList>
    </citation>
    <scope>NUCLEOTIDE SEQUENCE [LARGE SCALE GENOMIC DNA]</scope>
    <source>
        <strain evidence="3">JCM 18304</strain>
    </source>
</reference>
<dbReference type="Proteomes" id="UP001501570">
    <property type="component" value="Unassembled WGS sequence"/>
</dbReference>
<gene>
    <name evidence="2" type="ORF">GCM10023322_09600</name>
</gene>
<feature type="region of interest" description="Disordered" evidence="1">
    <location>
        <begin position="1"/>
        <end position="29"/>
    </location>
</feature>
<proteinExistence type="predicted"/>
<name>A0ABP9RLZ1_9ACTN</name>
<evidence type="ECO:0000256" key="1">
    <source>
        <dbReference type="SAM" id="MobiDB-lite"/>
    </source>
</evidence>
<accession>A0ABP9RLZ1</accession>
<sequence>MNERSVPKVSDALAIPLRSAPSGTSRRPDPNVTVRVIAVLPPAEYRDHPRDLSVHCTTDQTKVAVPVTPWESFAVTVTV</sequence>
<evidence type="ECO:0000313" key="2">
    <source>
        <dbReference type="EMBL" id="GAA5179485.1"/>
    </source>
</evidence>
<keyword evidence="3" id="KW-1185">Reference proteome</keyword>
<organism evidence="2 3">
    <name type="scientific">Rugosimonospora acidiphila</name>
    <dbReference type="NCBI Taxonomy" id="556531"/>
    <lineage>
        <taxon>Bacteria</taxon>
        <taxon>Bacillati</taxon>
        <taxon>Actinomycetota</taxon>
        <taxon>Actinomycetes</taxon>
        <taxon>Micromonosporales</taxon>
        <taxon>Micromonosporaceae</taxon>
        <taxon>Rugosimonospora</taxon>
    </lineage>
</organism>
<comment type="caution">
    <text evidence="2">The sequence shown here is derived from an EMBL/GenBank/DDBJ whole genome shotgun (WGS) entry which is preliminary data.</text>
</comment>
<evidence type="ECO:0000313" key="3">
    <source>
        <dbReference type="Proteomes" id="UP001501570"/>
    </source>
</evidence>